<evidence type="ECO:0000256" key="4">
    <source>
        <dbReference type="ARBA" id="ARBA00022614"/>
    </source>
</evidence>
<reference evidence="12" key="2">
    <citation type="journal article" date="2017" name="Nat. Plants">
        <title>The Aegilops tauschii genome reveals multiple impacts of transposons.</title>
        <authorList>
            <person name="Zhao G."/>
            <person name="Zou C."/>
            <person name="Li K."/>
            <person name="Wang K."/>
            <person name="Li T."/>
            <person name="Gao L."/>
            <person name="Zhang X."/>
            <person name="Wang H."/>
            <person name="Yang Z."/>
            <person name="Liu X."/>
            <person name="Jiang W."/>
            <person name="Mao L."/>
            <person name="Kong X."/>
            <person name="Jiao Y."/>
            <person name="Jia J."/>
        </authorList>
    </citation>
    <scope>NUCLEOTIDE SEQUENCE [LARGE SCALE GENOMIC DNA]</scope>
    <source>
        <strain evidence="12">cv. AL8/78</strain>
    </source>
</reference>
<keyword evidence="6" id="KW-0732">Signal</keyword>
<dbReference type="Pfam" id="PF13855">
    <property type="entry name" value="LRR_8"/>
    <property type="match status" value="2"/>
</dbReference>
<dbReference type="AlphaFoldDB" id="A0A453MKQ2"/>
<organism evidence="11 12">
    <name type="scientific">Aegilops tauschii subsp. strangulata</name>
    <name type="common">Goatgrass</name>
    <dbReference type="NCBI Taxonomy" id="200361"/>
    <lineage>
        <taxon>Eukaryota</taxon>
        <taxon>Viridiplantae</taxon>
        <taxon>Streptophyta</taxon>
        <taxon>Embryophyta</taxon>
        <taxon>Tracheophyta</taxon>
        <taxon>Spermatophyta</taxon>
        <taxon>Magnoliopsida</taxon>
        <taxon>Liliopsida</taxon>
        <taxon>Poales</taxon>
        <taxon>Poaceae</taxon>
        <taxon>BOP clade</taxon>
        <taxon>Pooideae</taxon>
        <taxon>Triticodae</taxon>
        <taxon>Triticeae</taxon>
        <taxon>Triticinae</taxon>
        <taxon>Aegilops</taxon>
    </lineage>
</organism>
<proteinExistence type="inferred from homology"/>
<comment type="subcellular location">
    <subcellularLocation>
        <location evidence="1">Cell membrane</location>
        <topology evidence="1">Single-pass type I membrane protein</topology>
    </subcellularLocation>
</comment>
<accession>A0A453MKQ2</accession>
<dbReference type="Pfam" id="PF00560">
    <property type="entry name" value="LRR_1"/>
    <property type="match status" value="6"/>
</dbReference>
<keyword evidence="4" id="KW-0433">Leucine-rich repeat</keyword>
<dbReference type="SMART" id="SM00369">
    <property type="entry name" value="LRR_TYP"/>
    <property type="match status" value="5"/>
</dbReference>
<reference evidence="11" key="5">
    <citation type="journal article" date="2021" name="G3 (Bethesda)">
        <title>Aegilops tauschii genome assembly Aet v5.0 features greater sequence contiguity and improved annotation.</title>
        <authorList>
            <person name="Wang L."/>
            <person name="Zhu T."/>
            <person name="Rodriguez J.C."/>
            <person name="Deal K.R."/>
            <person name="Dubcovsky J."/>
            <person name="McGuire P.E."/>
            <person name="Lux T."/>
            <person name="Spannagl M."/>
            <person name="Mayer K.F.X."/>
            <person name="Baldrich P."/>
            <person name="Meyers B.C."/>
            <person name="Huo N."/>
            <person name="Gu Y.Q."/>
            <person name="Zhou H."/>
            <person name="Devos K.M."/>
            <person name="Bennetzen J.L."/>
            <person name="Unver T."/>
            <person name="Budak H."/>
            <person name="Gulick P.J."/>
            <person name="Galiba G."/>
            <person name="Kalapos B."/>
            <person name="Nelson D.R."/>
            <person name="Li P."/>
            <person name="You F.M."/>
            <person name="Luo M.C."/>
            <person name="Dvorak J."/>
        </authorList>
    </citation>
    <scope>NUCLEOTIDE SEQUENCE [LARGE SCALE GENOMIC DNA]</scope>
    <source>
        <strain evidence="11">cv. AL8/78</strain>
    </source>
</reference>
<evidence type="ECO:0000256" key="9">
    <source>
        <dbReference type="ARBA" id="ARBA00023136"/>
    </source>
</evidence>
<dbReference type="Proteomes" id="UP000015105">
    <property type="component" value="Chromosome 5D"/>
</dbReference>
<evidence type="ECO:0000256" key="3">
    <source>
        <dbReference type="ARBA" id="ARBA00022475"/>
    </source>
</evidence>
<reference evidence="11" key="3">
    <citation type="journal article" date="2017" name="Nature">
        <title>Genome sequence of the progenitor of the wheat D genome Aegilops tauschii.</title>
        <authorList>
            <person name="Luo M.C."/>
            <person name="Gu Y.Q."/>
            <person name="Puiu D."/>
            <person name="Wang H."/>
            <person name="Twardziok S.O."/>
            <person name="Deal K.R."/>
            <person name="Huo N."/>
            <person name="Zhu T."/>
            <person name="Wang L."/>
            <person name="Wang Y."/>
            <person name="McGuire P.E."/>
            <person name="Liu S."/>
            <person name="Long H."/>
            <person name="Ramasamy R.K."/>
            <person name="Rodriguez J.C."/>
            <person name="Van S.L."/>
            <person name="Yuan L."/>
            <person name="Wang Z."/>
            <person name="Xia Z."/>
            <person name="Xiao L."/>
            <person name="Anderson O.D."/>
            <person name="Ouyang S."/>
            <person name="Liang Y."/>
            <person name="Zimin A.V."/>
            <person name="Pertea G."/>
            <person name="Qi P."/>
            <person name="Bennetzen J.L."/>
            <person name="Dai X."/>
            <person name="Dawson M.W."/>
            <person name="Muller H.G."/>
            <person name="Kugler K."/>
            <person name="Rivarola-Duarte L."/>
            <person name="Spannagl M."/>
            <person name="Mayer K.F.X."/>
            <person name="Lu F.H."/>
            <person name="Bevan M.W."/>
            <person name="Leroy P."/>
            <person name="Li P."/>
            <person name="You F.M."/>
            <person name="Sun Q."/>
            <person name="Liu Z."/>
            <person name="Lyons E."/>
            <person name="Wicker T."/>
            <person name="Salzberg S.L."/>
            <person name="Devos K.M."/>
            <person name="Dvorak J."/>
        </authorList>
    </citation>
    <scope>NUCLEOTIDE SEQUENCE [LARGE SCALE GENOMIC DNA]</scope>
    <source>
        <strain evidence="11">cv. AL8/78</strain>
    </source>
</reference>
<dbReference type="GO" id="GO:0005886">
    <property type="term" value="C:plasma membrane"/>
    <property type="evidence" value="ECO:0007669"/>
    <property type="project" value="UniProtKB-SubCell"/>
</dbReference>
<dbReference type="PANTHER" id="PTHR48063:SF72">
    <property type="entry name" value="HCRVF1 PROTEIN-LIKE"/>
    <property type="match status" value="1"/>
</dbReference>
<evidence type="ECO:0000256" key="7">
    <source>
        <dbReference type="ARBA" id="ARBA00022737"/>
    </source>
</evidence>
<evidence type="ECO:0000256" key="10">
    <source>
        <dbReference type="ARBA" id="ARBA00023180"/>
    </source>
</evidence>
<dbReference type="FunFam" id="3.80.10.10:FF:000649">
    <property type="entry name" value="Leucine Rich Repeat family protein"/>
    <property type="match status" value="1"/>
</dbReference>
<keyword evidence="7" id="KW-0677">Repeat</keyword>
<evidence type="ECO:0000256" key="1">
    <source>
        <dbReference type="ARBA" id="ARBA00004251"/>
    </source>
</evidence>
<name>A0A453MKQ2_AEGTS</name>
<dbReference type="EnsemblPlants" id="AET5Gv21221200.1">
    <property type="protein sequence ID" value="AET5Gv21221200.1"/>
    <property type="gene ID" value="AET5Gv21221200"/>
</dbReference>
<keyword evidence="9" id="KW-0472">Membrane</keyword>
<dbReference type="InterPro" id="IPR046956">
    <property type="entry name" value="RLP23-like"/>
</dbReference>
<dbReference type="FunFam" id="3.80.10.10:FF:000095">
    <property type="entry name" value="LRR receptor-like serine/threonine-protein kinase GSO1"/>
    <property type="match status" value="1"/>
</dbReference>
<sequence length="495" mass="55627">MLPSLKVLRLSDCNLRASSYSLQISNLTSLETLDLSYNFYNTSITPNWFWGLTGLKYLDISWNGLYGQFPDEIGNMTSMVMFDLQMNNLVGMISSNLQNLCSLEKFYARGNNINGSITEFFLRLPSCSWNKLTRVLLSSNNLTGSLPTKLKPLSNLSGLILGNNKLTGPVPLWIGELMKLTELDLSYNNLEGFINEEHLSGLESLEKLWLSNNSIALVLNSTWVPPSNLTDIGLRSCLLGPKFPLWLRWLTRLDNLDISNTNISDKVPDWFWAVASTVRTLNMRHNQIIGSLPSTMEHMRATAIDLSSNQFIGPLPSDFGAPSLARLILFDNSISGTIPSSLCKLRLLLLLDISENKLTGQIPDCAAITSETNMTSMSINNLSLRNNNLSGEFPSFLQHCPQLSFLDLAHNHFFGTLPTWIGDKLPYLAFLRLRSNKFYGRIPEELTQIVNLQYLDLSYNNMTGSIPKSIVNIKGMILVKDYDVVTWSHIPRISR</sequence>
<keyword evidence="10" id="KW-0325">Glycoprotein</keyword>
<dbReference type="Gene3D" id="3.80.10.10">
    <property type="entry name" value="Ribonuclease Inhibitor"/>
    <property type="match status" value="3"/>
</dbReference>
<dbReference type="InterPro" id="IPR032675">
    <property type="entry name" value="LRR_dom_sf"/>
</dbReference>
<dbReference type="InterPro" id="IPR003591">
    <property type="entry name" value="Leu-rich_rpt_typical-subtyp"/>
</dbReference>
<comment type="similarity">
    <text evidence="2">Belongs to the RLP family.</text>
</comment>
<evidence type="ECO:0000256" key="5">
    <source>
        <dbReference type="ARBA" id="ARBA00022692"/>
    </source>
</evidence>
<evidence type="ECO:0000313" key="11">
    <source>
        <dbReference type="EnsemblPlants" id="AET5Gv21221200.1"/>
    </source>
</evidence>
<protein>
    <submittedName>
        <fullName evidence="11">Uncharacterized protein</fullName>
    </submittedName>
</protein>
<dbReference type="PANTHER" id="PTHR48063">
    <property type="entry name" value="LRR RECEPTOR-LIKE KINASE"/>
    <property type="match status" value="1"/>
</dbReference>
<keyword evidence="3" id="KW-1003">Cell membrane</keyword>
<dbReference type="InterPro" id="IPR001611">
    <property type="entry name" value="Leu-rich_rpt"/>
</dbReference>
<dbReference type="PRINTS" id="PR00019">
    <property type="entry name" value="LEURICHRPT"/>
</dbReference>
<keyword evidence="8" id="KW-1133">Transmembrane helix</keyword>
<dbReference type="STRING" id="200361.A0A453MKQ2"/>
<reference evidence="11" key="4">
    <citation type="submission" date="2019-03" db="UniProtKB">
        <authorList>
            <consortium name="EnsemblPlants"/>
        </authorList>
    </citation>
    <scope>IDENTIFICATION</scope>
</reference>
<evidence type="ECO:0000256" key="2">
    <source>
        <dbReference type="ARBA" id="ARBA00009592"/>
    </source>
</evidence>
<keyword evidence="12" id="KW-1185">Reference proteome</keyword>
<keyword evidence="5" id="KW-0812">Transmembrane</keyword>
<dbReference type="SUPFAM" id="SSF52058">
    <property type="entry name" value="L domain-like"/>
    <property type="match status" value="2"/>
</dbReference>
<evidence type="ECO:0000256" key="8">
    <source>
        <dbReference type="ARBA" id="ARBA00022989"/>
    </source>
</evidence>
<evidence type="ECO:0000313" key="12">
    <source>
        <dbReference type="Proteomes" id="UP000015105"/>
    </source>
</evidence>
<dbReference type="Gramene" id="AET5Gv21221200.1">
    <property type="protein sequence ID" value="AET5Gv21221200.1"/>
    <property type="gene ID" value="AET5Gv21221200"/>
</dbReference>
<dbReference type="PROSITE" id="PS51450">
    <property type="entry name" value="LRR"/>
    <property type="match status" value="1"/>
</dbReference>
<reference evidence="12" key="1">
    <citation type="journal article" date="2014" name="Science">
        <title>Ancient hybridizations among the ancestral genomes of bread wheat.</title>
        <authorList>
            <consortium name="International Wheat Genome Sequencing Consortium,"/>
            <person name="Marcussen T."/>
            <person name="Sandve S.R."/>
            <person name="Heier L."/>
            <person name="Spannagl M."/>
            <person name="Pfeifer M."/>
            <person name="Jakobsen K.S."/>
            <person name="Wulff B.B."/>
            <person name="Steuernagel B."/>
            <person name="Mayer K.F."/>
            <person name="Olsen O.A."/>
        </authorList>
    </citation>
    <scope>NUCLEOTIDE SEQUENCE [LARGE SCALE GENOMIC DNA]</scope>
    <source>
        <strain evidence="12">cv. AL8/78</strain>
    </source>
</reference>
<evidence type="ECO:0000256" key="6">
    <source>
        <dbReference type="ARBA" id="ARBA00022729"/>
    </source>
</evidence>